<proteinExistence type="predicted"/>
<dbReference type="Proteomes" id="UP000767291">
    <property type="component" value="Unassembled WGS sequence"/>
</dbReference>
<accession>A0ABS4EDD6</accession>
<organism evidence="1 2">
    <name type="scientific">Metaclostridioides mangenotii</name>
    <dbReference type="NCBI Taxonomy" id="1540"/>
    <lineage>
        <taxon>Bacteria</taxon>
        <taxon>Bacillati</taxon>
        <taxon>Bacillota</taxon>
        <taxon>Clostridia</taxon>
        <taxon>Peptostreptococcales</taxon>
        <taxon>Peptostreptococcaceae</taxon>
        <taxon>Metaclostridioides</taxon>
    </lineage>
</organism>
<protein>
    <submittedName>
        <fullName evidence="1">Hydrolase (HD superfamily)</fullName>
    </submittedName>
</protein>
<name>A0ABS4EDD6_9FIRM</name>
<evidence type="ECO:0000313" key="1">
    <source>
        <dbReference type="EMBL" id="MBP1855942.1"/>
    </source>
</evidence>
<gene>
    <name evidence="1" type="ORF">J2Z43_002343</name>
</gene>
<reference evidence="1 2" key="1">
    <citation type="submission" date="2021-03" db="EMBL/GenBank/DDBJ databases">
        <title>Genomic Encyclopedia of Type Strains, Phase IV (KMG-IV): sequencing the most valuable type-strain genomes for metagenomic binning, comparative biology and taxonomic classification.</title>
        <authorList>
            <person name="Goeker M."/>
        </authorList>
    </citation>
    <scope>NUCLEOTIDE SEQUENCE [LARGE SCALE GENOMIC DNA]</scope>
    <source>
        <strain evidence="1 2">DSM 1289</strain>
    </source>
</reference>
<dbReference type="EMBL" id="JAGGJX010000005">
    <property type="protein sequence ID" value="MBP1855942.1"/>
    <property type="molecule type" value="Genomic_DNA"/>
</dbReference>
<keyword evidence="1" id="KW-0378">Hydrolase</keyword>
<sequence>MKEKRFAAGANRDAMNSIEEVGIEFPEFCRVSFGGYES</sequence>
<keyword evidence="2" id="KW-1185">Reference proteome</keyword>
<comment type="caution">
    <text evidence="1">The sequence shown here is derived from an EMBL/GenBank/DDBJ whole genome shotgun (WGS) entry which is preliminary data.</text>
</comment>
<evidence type="ECO:0000313" key="2">
    <source>
        <dbReference type="Proteomes" id="UP000767291"/>
    </source>
</evidence>
<dbReference type="GO" id="GO:0016787">
    <property type="term" value="F:hydrolase activity"/>
    <property type="evidence" value="ECO:0007669"/>
    <property type="project" value="UniProtKB-KW"/>
</dbReference>